<gene>
    <name evidence="1" type="ORF">EGYM00163_LOCUS48265</name>
</gene>
<name>A0A7S4GH10_9EUGL</name>
<protein>
    <submittedName>
        <fullName evidence="1">Uncharacterized protein</fullName>
    </submittedName>
</protein>
<dbReference type="AlphaFoldDB" id="A0A7S4GH10"/>
<reference evidence="1" key="1">
    <citation type="submission" date="2021-01" db="EMBL/GenBank/DDBJ databases">
        <authorList>
            <person name="Corre E."/>
            <person name="Pelletier E."/>
            <person name="Niang G."/>
            <person name="Scheremetjew M."/>
            <person name="Finn R."/>
            <person name="Kale V."/>
            <person name="Holt S."/>
            <person name="Cochrane G."/>
            <person name="Meng A."/>
            <person name="Brown T."/>
            <person name="Cohen L."/>
        </authorList>
    </citation>
    <scope>NUCLEOTIDE SEQUENCE</scope>
    <source>
        <strain evidence="1">CCMP1594</strain>
    </source>
</reference>
<accession>A0A7S4GH10</accession>
<evidence type="ECO:0000313" key="1">
    <source>
        <dbReference type="EMBL" id="CAE0836896.1"/>
    </source>
</evidence>
<dbReference type="EMBL" id="HBJA01140295">
    <property type="protein sequence ID" value="CAE0836896.1"/>
    <property type="molecule type" value="Transcribed_RNA"/>
</dbReference>
<proteinExistence type="predicted"/>
<organism evidence="1">
    <name type="scientific">Eutreptiella gymnastica</name>
    <dbReference type="NCBI Taxonomy" id="73025"/>
    <lineage>
        <taxon>Eukaryota</taxon>
        <taxon>Discoba</taxon>
        <taxon>Euglenozoa</taxon>
        <taxon>Euglenida</taxon>
        <taxon>Spirocuta</taxon>
        <taxon>Euglenophyceae</taxon>
        <taxon>Eutreptiales</taxon>
        <taxon>Eutreptiaceae</taxon>
        <taxon>Eutreptiella</taxon>
    </lineage>
</organism>
<sequence>MDVSTGPVSTCLSLANPWAVLGQGRGGMAYAGSAMGLQLSLCSRVAGTSKAFGLKEMPHVAHSFVFFREYSVNMYMVLLSLTPDQASYASQCSPGRVGAVPTLFCHAFVFPSHAMLPLRGMPHGAGS</sequence>